<keyword evidence="9 10" id="KW-0413">Isomerase</keyword>
<dbReference type="InterPro" id="IPR001240">
    <property type="entry name" value="PRAI_dom"/>
</dbReference>
<keyword evidence="6 10" id="KW-0028">Amino-acid biosynthesis</keyword>
<comment type="catalytic activity">
    <reaction evidence="1 10">
        <text>N-(5-phospho-beta-D-ribosyl)anthranilate = 1-(2-carboxyphenylamino)-1-deoxy-D-ribulose 5-phosphate</text>
        <dbReference type="Rhea" id="RHEA:21540"/>
        <dbReference type="ChEBI" id="CHEBI:18277"/>
        <dbReference type="ChEBI" id="CHEBI:58613"/>
        <dbReference type="EC" id="5.3.1.24"/>
    </reaction>
</comment>
<organism evidence="12 13">
    <name type="scientific">Sinobacterium caligoides</name>
    <dbReference type="NCBI Taxonomy" id="933926"/>
    <lineage>
        <taxon>Bacteria</taxon>
        <taxon>Pseudomonadati</taxon>
        <taxon>Pseudomonadota</taxon>
        <taxon>Gammaproteobacteria</taxon>
        <taxon>Cellvibrionales</taxon>
        <taxon>Spongiibacteraceae</taxon>
        <taxon>Sinobacterium</taxon>
    </lineage>
</organism>
<dbReference type="PANTHER" id="PTHR42894">
    <property type="entry name" value="N-(5'-PHOSPHORIBOSYL)ANTHRANILATE ISOMERASE"/>
    <property type="match status" value="1"/>
</dbReference>
<dbReference type="Pfam" id="PF00697">
    <property type="entry name" value="PRAI"/>
    <property type="match status" value="1"/>
</dbReference>
<dbReference type="NCBIfam" id="NF002298">
    <property type="entry name" value="PRK01222.1-4"/>
    <property type="match status" value="1"/>
</dbReference>
<dbReference type="PANTHER" id="PTHR42894:SF1">
    <property type="entry name" value="N-(5'-PHOSPHORIBOSYL)ANTHRANILATE ISOMERASE"/>
    <property type="match status" value="1"/>
</dbReference>
<comment type="caution">
    <text evidence="12">The sequence shown here is derived from an EMBL/GenBank/DDBJ whole genome shotgun (WGS) entry which is preliminary data.</text>
</comment>
<evidence type="ECO:0000256" key="1">
    <source>
        <dbReference type="ARBA" id="ARBA00001164"/>
    </source>
</evidence>
<dbReference type="OrthoDB" id="9796196at2"/>
<name>A0A3N2DJL6_9GAMM</name>
<reference evidence="12 13" key="1">
    <citation type="submission" date="2018-11" db="EMBL/GenBank/DDBJ databases">
        <title>Genomic Encyclopedia of Type Strains, Phase IV (KMG-IV): sequencing the most valuable type-strain genomes for metagenomic binning, comparative biology and taxonomic classification.</title>
        <authorList>
            <person name="Goeker M."/>
        </authorList>
    </citation>
    <scope>NUCLEOTIDE SEQUENCE [LARGE SCALE GENOMIC DNA]</scope>
    <source>
        <strain evidence="12 13">DSM 100316</strain>
    </source>
</reference>
<evidence type="ECO:0000256" key="2">
    <source>
        <dbReference type="ARBA" id="ARBA00004664"/>
    </source>
</evidence>
<evidence type="ECO:0000256" key="6">
    <source>
        <dbReference type="ARBA" id="ARBA00022605"/>
    </source>
</evidence>
<dbReference type="GO" id="GO:0004640">
    <property type="term" value="F:phosphoribosylanthranilate isomerase activity"/>
    <property type="evidence" value="ECO:0007669"/>
    <property type="project" value="UniProtKB-UniRule"/>
</dbReference>
<accession>A0A3N2DJL6</accession>
<sequence>MITRVKVCGITSVEDAIQAVSCGVHAIGLVFYDKSPRHVSIQQAREIAQALPPFVSCVGLFVDAPADYVEAVLSKVKLTCLQFHGDESADYCAQFDRPWIKGIRMREGIDLDAEFSRYAEASGWLLDAYKKGVPGGTGERFDWHLVPPEFASRIILAGGLTPANVTKAITHARPYAVDVSGGVEAAPGRKDHDKISAFCGEVAGATSEIKSEQ</sequence>
<comment type="similarity">
    <text evidence="3 10">Belongs to the TrpF family.</text>
</comment>
<evidence type="ECO:0000256" key="9">
    <source>
        <dbReference type="ARBA" id="ARBA00023235"/>
    </source>
</evidence>
<dbReference type="Gene3D" id="3.20.20.70">
    <property type="entry name" value="Aldolase class I"/>
    <property type="match status" value="1"/>
</dbReference>
<dbReference type="InterPro" id="IPR011060">
    <property type="entry name" value="RibuloseP-bd_barrel"/>
</dbReference>
<evidence type="ECO:0000256" key="4">
    <source>
        <dbReference type="ARBA" id="ARBA00012572"/>
    </source>
</evidence>
<evidence type="ECO:0000256" key="3">
    <source>
        <dbReference type="ARBA" id="ARBA00007571"/>
    </source>
</evidence>
<dbReference type="SUPFAM" id="SSF51366">
    <property type="entry name" value="Ribulose-phoshate binding barrel"/>
    <property type="match status" value="1"/>
</dbReference>
<feature type="domain" description="N-(5'phosphoribosyl) anthranilate isomerase (PRAI)" evidence="11">
    <location>
        <begin position="5"/>
        <end position="199"/>
    </location>
</feature>
<dbReference type="Proteomes" id="UP000275394">
    <property type="component" value="Unassembled WGS sequence"/>
</dbReference>
<keyword evidence="8 10" id="KW-0057">Aromatic amino acid biosynthesis</keyword>
<evidence type="ECO:0000259" key="11">
    <source>
        <dbReference type="Pfam" id="PF00697"/>
    </source>
</evidence>
<evidence type="ECO:0000256" key="5">
    <source>
        <dbReference type="ARBA" id="ARBA00022272"/>
    </source>
</evidence>
<protein>
    <recommendedName>
        <fullName evidence="5 10">N-(5'-phosphoribosyl)anthranilate isomerase</fullName>
        <shortName evidence="10">PRAI</shortName>
        <ecNumber evidence="4 10">5.3.1.24</ecNumber>
    </recommendedName>
</protein>
<proteinExistence type="inferred from homology"/>
<dbReference type="EC" id="5.3.1.24" evidence="4 10"/>
<dbReference type="AlphaFoldDB" id="A0A3N2DJL6"/>
<dbReference type="NCBIfam" id="NF002299">
    <property type="entry name" value="PRK01222.1-6"/>
    <property type="match status" value="1"/>
</dbReference>
<dbReference type="FunFam" id="3.20.20.70:FF:000075">
    <property type="entry name" value="Tryptophan biosynthesis protein TRP1"/>
    <property type="match status" value="1"/>
</dbReference>
<evidence type="ECO:0000256" key="7">
    <source>
        <dbReference type="ARBA" id="ARBA00022822"/>
    </source>
</evidence>
<dbReference type="GO" id="GO:0000162">
    <property type="term" value="P:L-tryptophan biosynthetic process"/>
    <property type="evidence" value="ECO:0007669"/>
    <property type="project" value="UniProtKB-UniRule"/>
</dbReference>
<evidence type="ECO:0000256" key="10">
    <source>
        <dbReference type="HAMAP-Rule" id="MF_00135"/>
    </source>
</evidence>
<dbReference type="CDD" id="cd00405">
    <property type="entry name" value="PRAI"/>
    <property type="match status" value="1"/>
</dbReference>
<dbReference type="EMBL" id="RKHR01000005">
    <property type="protein sequence ID" value="ROR99967.1"/>
    <property type="molecule type" value="Genomic_DNA"/>
</dbReference>
<evidence type="ECO:0000256" key="8">
    <source>
        <dbReference type="ARBA" id="ARBA00023141"/>
    </source>
</evidence>
<gene>
    <name evidence="10" type="primary">trpF</name>
    <name evidence="12" type="ORF">EDC56_2602</name>
</gene>
<keyword evidence="13" id="KW-1185">Reference proteome</keyword>
<evidence type="ECO:0000313" key="13">
    <source>
        <dbReference type="Proteomes" id="UP000275394"/>
    </source>
</evidence>
<comment type="pathway">
    <text evidence="2 10">Amino-acid biosynthesis; L-tryptophan biosynthesis; L-tryptophan from chorismate: step 3/5.</text>
</comment>
<dbReference type="InterPro" id="IPR013785">
    <property type="entry name" value="Aldolase_TIM"/>
</dbReference>
<keyword evidence="7 10" id="KW-0822">Tryptophan biosynthesis</keyword>
<evidence type="ECO:0000313" key="12">
    <source>
        <dbReference type="EMBL" id="ROR99967.1"/>
    </source>
</evidence>
<dbReference type="RefSeq" id="WP_123713334.1">
    <property type="nucleotide sequence ID" value="NZ_RKHR01000005.1"/>
</dbReference>
<dbReference type="InterPro" id="IPR044643">
    <property type="entry name" value="TrpF_fam"/>
</dbReference>
<dbReference type="UniPathway" id="UPA00035">
    <property type="reaction ID" value="UER00042"/>
</dbReference>
<dbReference type="HAMAP" id="MF_00135">
    <property type="entry name" value="PRAI"/>
    <property type="match status" value="1"/>
</dbReference>